<gene>
    <name evidence="15" type="ORF">GNH96_02455</name>
</gene>
<keyword evidence="6 12" id="KW-0698">rRNA processing</keyword>
<reference evidence="16" key="1">
    <citation type="submission" date="2019-12" db="EMBL/GenBank/DDBJ databases">
        <authorList>
            <person name="Awala S.I."/>
            <person name="Rhee S.K."/>
        </authorList>
    </citation>
    <scope>NUCLEOTIDE SEQUENCE [LARGE SCALE GENOMIC DNA]</scope>
    <source>
        <strain evidence="16">IM1</strain>
    </source>
</reference>
<dbReference type="SUPFAM" id="SSF88697">
    <property type="entry name" value="PUA domain-like"/>
    <property type="match status" value="1"/>
</dbReference>
<dbReference type="RefSeq" id="WP_169601966.1">
    <property type="nucleotide sequence ID" value="NZ_CP046565.1"/>
</dbReference>
<keyword evidence="8 12" id="KW-0808">Transferase</keyword>
<protein>
    <recommendedName>
        <fullName evidence="4 12">Ribosomal RNA small subunit methyltransferase E</fullName>
        <ecNumber evidence="3 12">2.1.1.193</ecNumber>
    </recommendedName>
</protein>
<keyword evidence="5 12" id="KW-0963">Cytoplasm</keyword>
<evidence type="ECO:0000256" key="5">
    <source>
        <dbReference type="ARBA" id="ARBA00022490"/>
    </source>
</evidence>
<dbReference type="InterPro" id="IPR046887">
    <property type="entry name" value="RsmE_PUA-like"/>
</dbReference>
<sequence length="243" mass="26580">MRISRLYLPVPLASGADVVLDGEHAHYLRTVLRLKRGFDLTVFNGEGGEFAARIVACHREEVRLAVGDYRPVDRESRLGVHLGLGISRGERMDLAIQKAVELGVGAITPLFTERCVVQLDGERKAQRLEHWRRVVWAACEQSGRNRVPEVLEPRSLDAWLPAAAGLKIFLDPHARGGLRELEPPVGMVTLLSGPEGGFSDAEREAAVAESFTPIRLGPRVLRTETAALAALTAIQTLWGDLAA</sequence>
<dbReference type="Proteomes" id="UP000503004">
    <property type="component" value="Chromosome"/>
</dbReference>
<dbReference type="InterPro" id="IPR006700">
    <property type="entry name" value="RsmE"/>
</dbReference>
<dbReference type="GO" id="GO:0070042">
    <property type="term" value="F:rRNA (uridine-N3-)-methyltransferase activity"/>
    <property type="evidence" value="ECO:0007669"/>
    <property type="project" value="TreeGrafter"/>
</dbReference>
<comment type="subcellular location">
    <subcellularLocation>
        <location evidence="1 12">Cytoplasm</location>
    </subcellularLocation>
</comment>
<dbReference type="EMBL" id="CP046565">
    <property type="protein sequence ID" value="QJD28939.1"/>
    <property type="molecule type" value="Genomic_DNA"/>
</dbReference>
<feature type="domain" description="Ribosomal RNA small subunit methyltransferase E PUA-like" evidence="14">
    <location>
        <begin position="20"/>
        <end position="61"/>
    </location>
</feature>
<evidence type="ECO:0000256" key="1">
    <source>
        <dbReference type="ARBA" id="ARBA00004496"/>
    </source>
</evidence>
<dbReference type="InterPro" id="IPR015947">
    <property type="entry name" value="PUA-like_sf"/>
</dbReference>
<evidence type="ECO:0000259" key="13">
    <source>
        <dbReference type="Pfam" id="PF04452"/>
    </source>
</evidence>
<evidence type="ECO:0000256" key="3">
    <source>
        <dbReference type="ARBA" id="ARBA00012328"/>
    </source>
</evidence>
<keyword evidence="7 12" id="KW-0489">Methyltransferase</keyword>
<evidence type="ECO:0000256" key="10">
    <source>
        <dbReference type="ARBA" id="ARBA00025699"/>
    </source>
</evidence>
<dbReference type="SUPFAM" id="SSF75217">
    <property type="entry name" value="alpha/beta knot"/>
    <property type="match status" value="1"/>
</dbReference>
<dbReference type="InterPro" id="IPR046886">
    <property type="entry name" value="RsmE_MTase_dom"/>
</dbReference>
<keyword evidence="9 12" id="KW-0949">S-adenosyl-L-methionine</keyword>
<keyword evidence="16" id="KW-1185">Reference proteome</keyword>
<dbReference type="InterPro" id="IPR029026">
    <property type="entry name" value="tRNA_m1G_MTases_N"/>
</dbReference>
<organism evidence="15 16">
    <name type="scientific">Methylococcus geothermalis</name>
    <dbReference type="NCBI Taxonomy" id="2681310"/>
    <lineage>
        <taxon>Bacteria</taxon>
        <taxon>Pseudomonadati</taxon>
        <taxon>Pseudomonadota</taxon>
        <taxon>Gammaproteobacteria</taxon>
        <taxon>Methylococcales</taxon>
        <taxon>Methylococcaceae</taxon>
        <taxon>Methylococcus</taxon>
    </lineage>
</organism>
<dbReference type="GO" id="GO:0005737">
    <property type="term" value="C:cytoplasm"/>
    <property type="evidence" value="ECO:0007669"/>
    <property type="project" value="UniProtKB-SubCell"/>
</dbReference>
<comment type="similarity">
    <text evidence="2 12">Belongs to the RNA methyltransferase RsmE family.</text>
</comment>
<name>A0A858Q521_9GAMM</name>
<dbReference type="GO" id="GO:0070475">
    <property type="term" value="P:rRNA base methylation"/>
    <property type="evidence" value="ECO:0007669"/>
    <property type="project" value="TreeGrafter"/>
</dbReference>
<accession>A0A858Q521</accession>
<dbReference type="Pfam" id="PF04452">
    <property type="entry name" value="Methyltrans_RNA"/>
    <property type="match status" value="1"/>
</dbReference>
<dbReference type="Pfam" id="PF20260">
    <property type="entry name" value="PUA_4"/>
    <property type="match status" value="1"/>
</dbReference>
<dbReference type="Gene3D" id="3.40.1280.10">
    <property type="match status" value="1"/>
</dbReference>
<evidence type="ECO:0000256" key="8">
    <source>
        <dbReference type="ARBA" id="ARBA00022679"/>
    </source>
</evidence>
<dbReference type="PIRSF" id="PIRSF015601">
    <property type="entry name" value="MTase_slr0722"/>
    <property type="match status" value="1"/>
</dbReference>
<dbReference type="EC" id="2.1.1.193" evidence="3 12"/>
<evidence type="ECO:0000256" key="11">
    <source>
        <dbReference type="ARBA" id="ARBA00047944"/>
    </source>
</evidence>
<dbReference type="NCBIfam" id="NF008692">
    <property type="entry name" value="PRK11713.1-5"/>
    <property type="match status" value="1"/>
</dbReference>
<comment type="function">
    <text evidence="10 12">Specifically methylates the N3 position of the uracil ring of uridine 1498 (m3U1498) in 16S rRNA. Acts on the fully assembled 30S ribosomal subunit.</text>
</comment>
<dbReference type="AlphaFoldDB" id="A0A858Q521"/>
<dbReference type="InterPro" id="IPR029028">
    <property type="entry name" value="Alpha/beta_knot_MTases"/>
</dbReference>
<evidence type="ECO:0000256" key="12">
    <source>
        <dbReference type="PIRNR" id="PIRNR015601"/>
    </source>
</evidence>
<dbReference type="NCBIfam" id="TIGR00046">
    <property type="entry name" value="RsmE family RNA methyltransferase"/>
    <property type="match status" value="1"/>
</dbReference>
<proteinExistence type="inferred from homology"/>
<dbReference type="PANTHER" id="PTHR30027">
    <property type="entry name" value="RIBOSOMAL RNA SMALL SUBUNIT METHYLTRANSFERASE E"/>
    <property type="match status" value="1"/>
</dbReference>
<dbReference type="CDD" id="cd18084">
    <property type="entry name" value="RsmE-like"/>
    <property type="match status" value="1"/>
</dbReference>
<evidence type="ECO:0000256" key="9">
    <source>
        <dbReference type="ARBA" id="ARBA00022691"/>
    </source>
</evidence>
<dbReference type="PANTHER" id="PTHR30027:SF3">
    <property type="entry name" value="16S RRNA (URACIL(1498)-N(3))-METHYLTRANSFERASE"/>
    <property type="match status" value="1"/>
</dbReference>
<evidence type="ECO:0000256" key="4">
    <source>
        <dbReference type="ARBA" id="ARBA00013673"/>
    </source>
</evidence>
<dbReference type="Gene3D" id="2.40.240.20">
    <property type="entry name" value="Hypothetical PUA domain-like, domain 1"/>
    <property type="match status" value="1"/>
</dbReference>
<feature type="domain" description="Ribosomal RNA small subunit methyltransferase E methyltransferase" evidence="13">
    <location>
        <begin position="75"/>
        <end position="235"/>
    </location>
</feature>
<evidence type="ECO:0000256" key="6">
    <source>
        <dbReference type="ARBA" id="ARBA00022552"/>
    </source>
</evidence>
<evidence type="ECO:0000313" key="16">
    <source>
        <dbReference type="Proteomes" id="UP000503004"/>
    </source>
</evidence>
<dbReference type="KEGG" id="metu:GNH96_02455"/>
<evidence type="ECO:0000313" key="15">
    <source>
        <dbReference type="EMBL" id="QJD28939.1"/>
    </source>
</evidence>
<evidence type="ECO:0000256" key="7">
    <source>
        <dbReference type="ARBA" id="ARBA00022603"/>
    </source>
</evidence>
<comment type="catalytic activity">
    <reaction evidence="11 12">
        <text>uridine(1498) in 16S rRNA + S-adenosyl-L-methionine = N(3)-methyluridine(1498) in 16S rRNA + S-adenosyl-L-homocysteine + H(+)</text>
        <dbReference type="Rhea" id="RHEA:42920"/>
        <dbReference type="Rhea" id="RHEA-COMP:10283"/>
        <dbReference type="Rhea" id="RHEA-COMP:10284"/>
        <dbReference type="ChEBI" id="CHEBI:15378"/>
        <dbReference type="ChEBI" id="CHEBI:57856"/>
        <dbReference type="ChEBI" id="CHEBI:59789"/>
        <dbReference type="ChEBI" id="CHEBI:65315"/>
        <dbReference type="ChEBI" id="CHEBI:74502"/>
        <dbReference type="EC" id="2.1.1.193"/>
    </reaction>
</comment>
<evidence type="ECO:0000259" key="14">
    <source>
        <dbReference type="Pfam" id="PF20260"/>
    </source>
</evidence>
<evidence type="ECO:0000256" key="2">
    <source>
        <dbReference type="ARBA" id="ARBA00005528"/>
    </source>
</evidence>